<evidence type="ECO:0000313" key="3">
    <source>
        <dbReference type="EMBL" id="VVN51031.1"/>
    </source>
</evidence>
<accession>A0A5E6YGD9</accession>
<dbReference type="InterPro" id="IPR027417">
    <property type="entry name" value="P-loop_NTPase"/>
</dbReference>
<dbReference type="EMBL" id="CABVHO010000002">
    <property type="protein sequence ID" value="VVN51031.1"/>
    <property type="molecule type" value="Genomic_DNA"/>
</dbReference>
<dbReference type="Gene3D" id="3.40.50.300">
    <property type="entry name" value="P-loop containing nucleotide triphosphate hydrolases"/>
    <property type="match status" value="1"/>
</dbReference>
<proteinExistence type="predicted"/>
<feature type="domain" description="Schlafen group 3-like DNA/RNA helicase" evidence="2">
    <location>
        <begin position="262"/>
        <end position="568"/>
    </location>
</feature>
<dbReference type="Pfam" id="PF08378">
    <property type="entry name" value="NERD"/>
    <property type="match status" value="1"/>
</dbReference>
<evidence type="ECO:0000259" key="2">
    <source>
        <dbReference type="Pfam" id="PF09848"/>
    </source>
</evidence>
<name>A0A5E6YGD9_PSEFL</name>
<dbReference type="AlphaFoldDB" id="A0A5E6YGD9"/>
<evidence type="ECO:0000313" key="4">
    <source>
        <dbReference type="Proteomes" id="UP000326437"/>
    </source>
</evidence>
<dbReference type="InterPro" id="IPR018647">
    <property type="entry name" value="SLFN_3-like_DNA/RNA_helicase"/>
</dbReference>
<organism evidence="3 4">
    <name type="scientific">Pseudomonas fluorescens</name>
    <dbReference type="NCBI Taxonomy" id="294"/>
    <lineage>
        <taxon>Bacteria</taxon>
        <taxon>Pseudomonadati</taxon>
        <taxon>Pseudomonadota</taxon>
        <taxon>Gammaproteobacteria</taxon>
        <taxon>Pseudomonadales</taxon>
        <taxon>Pseudomonadaceae</taxon>
        <taxon>Pseudomonas</taxon>
    </lineage>
</organism>
<dbReference type="Pfam" id="PF09848">
    <property type="entry name" value="SLFN-g3_helicase"/>
    <property type="match status" value="1"/>
</dbReference>
<reference evidence="3 4" key="1">
    <citation type="submission" date="2019-09" db="EMBL/GenBank/DDBJ databases">
        <authorList>
            <person name="Chandra G."/>
            <person name="Truman W A."/>
        </authorList>
    </citation>
    <scope>NUCLEOTIDE SEQUENCE [LARGE SCALE GENOMIC DNA]</scope>
    <source>
        <strain evidence="3">PS685</strain>
    </source>
</reference>
<protein>
    <submittedName>
        <fullName evidence="3">Uncharacterized protein</fullName>
    </submittedName>
</protein>
<sequence>MAALEQFTFKDFYAAAKRDNFASALEARFPSVFGKGGVSASEKGSWAKSLPKLAALLEMLPIDGHILIEYPMPLGTRRADCLLIGSDVSGRTHIVVVELKQWSQGKVRINDRFDMGWLTVEAKEPYSTDHPCEQAHVYRTALEHLLDFGEQKPEIHALAYLHEYEETSSELLRRPQFAEHLQHTHLLTRSHGREAAEQILGKLQSASPLLECLVSPTLKYSGAFIANFSNKLNCSALFEPSAEQVKTFRAIAATLDQVDRPTCVIVRGIVGTGKTVLAMMLIRHLMERGKQPMYTVLSAAIKACIQELDFFSSGCANTQYLIVDEAHRLGTTGLSQLVNDKRLTVFFIDDNQWLQPQENCRSHDIKQVAEDAGQFVLELSLAKQLRCQDANAYIAWVDAFINQSEITKLKAPESYEVKVVDSPQVMTELLKARALGNATCRIVAGYCWYWATRYSPGRGHDIEIGDWKARWNASHSYASWNRQPGLHEEVGAIYTVQGFEYDYVGVIIGEDLVYTQGSLKVRPPVQQYPTLKASLRSAGRDDFARAIRNIYYVLLTRAKKGVFIYVVDPGLRAVIKEALPEVKCSAEGCLSQSGASGGGEVTKLP</sequence>
<dbReference type="Proteomes" id="UP000326437">
    <property type="component" value="Unassembled WGS sequence"/>
</dbReference>
<dbReference type="RefSeq" id="WP_170943750.1">
    <property type="nucleotide sequence ID" value="NZ_CABVHO010000002.1"/>
</dbReference>
<dbReference type="SUPFAM" id="SSF52540">
    <property type="entry name" value="P-loop containing nucleoside triphosphate hydrolases"/>
    <property type="match status" value="1"/>
</dbReference>
<feature type="domain" description="NERD" evidence="1">
    <location>
        <begin position="54"/>
        <end position="160"/>
    </location>
</feature>
<evidence type="ECO:0000259" key="1">
    <source>
        <dbReference type="Pfam" id="PF08378"/>
    </source>
</evidence>
<gene>
    <name evidence="3" type="ORF">PS685_00509</name>
</gene>
<dbReference type="CDD" id="cd01983">
    <property type="entry name" value="SIMIBI"/>
    <property type="match status" value="1"/>
</dbReference>
<dbReference type="InterPro" id="IPR011528">
    <property type="entry name" value="NERD"/>
</dbReference>